<feature type="compositionally biased region" description="Acidic residues" evidence="1">
    <location>
        <begin position="102"/>
        <end position="131"/>
    </location>
</feature>
<proteinExistence type="predicted"/>
<dbReference type="Proteomes" id="UP001215151">
    <property type="component" value="Unassembled WGS sequence"/>
</dbReference>
<organism evidence="2 3">
    <name type="scientific">Trametes cubensis</name>
    <dbReference type="NCBI Taxonomy" id="1111947"/>
    <lineage>
        <taxon>Eukaryota</taxon>
        <taxon>Fungi</taxon>
        <taxon>Dikarya</taxon>
        <taxon>Basidiomycota</taxon>
        <taxon>Agaricomycotina</taxon>
        <taxon>Agaricomycetes</taxon>
        <taxon>Polyporales</taxon>
        <taxon>Polyporaceae</taxon>
        <taxon>Trametes</taxon>
    </lineage>
</organism>
<evidence type="ECO:0000313" key="3">
    <source>
        <dbReference type="Proteomes" id="UP001215151"/>
    </source>
</evidence>
<sequence>MAASLLIDDVIARRGNFPAFKIEAERTPTTYRQAIGMSAAESAQWDCIRANGSYVIKELNGDVSRESVAAFRLLAYQPSDRNLESLISDPIDAVDNDKTQPEEDVLGSDEEEGEDLHEIVGEDSSEEESEDEMDMLPDCGADVMHQFGLVPGHGREADAGARFDSFSSSPIMVGVSFDLPAAVQHAIPQSVQADQIPRCPVVSYGLDYHVLFRPDGLFPHRLRPVALGEEVGEQEVWVNVEPTSKEVRPRWFVPRVGNYCRLVLPDQRRFTGRISRVVEYQQTRVILWVEHPHSPASITLAVPYPFFEGTRWWRVSFDVRRYKYSPTPAEVGQSPNVDEWELDDYIQGEFQYLHSFGQSLFCNLEWPLVVFLSASTAPTKVSEVAEVATEAVRGLESLEGTTNSAAMQHSGMF</sequence>
<keyword evidence="3" id="KW-1185">Reference proteome</keyword>
<comment type="caution">
    <text evidence="2">The sequence shown here is derived from an EMBL/GenBank/DDBJ whole genome shotgun (WGS) entry which is preliminary data.</text>
</comment>
<protein>
    <submittedName>
        <fullName evidence="2">Uncharacterized protein</fullName>
    </submittedName>
</protein>
<dbReference type="EMBL" id="JAPEVG010000244">
    <property type="protein sequence ID" value="KAJ8472836.1"/>
    <property type="molecule type" value="Genomic_DNA"/>
</dbReference>
<evidence type="ECO:0000256" key="1">
    <source>
        <dbReference type="SAM" id="MobiDB-lite"/>
    </source>
</evidence>
<name>A0AAD7TQZ9_9APHY</name>
<dbReference type="AlphaFoldDB" id="A0AAD7TQZ9"/>
<feature type="region of interest" description="Disordered" evidence="1">
    <location>
        <begin position="92"/>
        <end position="131"/>
    </location>
</feature>
<accession>A0AAD7TQZ9</accession>
<reference evidence="2" key="1">
    <citation type="submission" date="2022-11" db="EMBL/GenBank/DDBJ databases">
        <title>Genome Sequence of Cubamyces cubensis.</title>
        <authorList>
            <person name="Buettner E."/>
        </authorList>
    </citation>
    <scope>NUCLEOTIDE SEQUENCE</scope>
    <source>
        <strain evidence="2">MPL-01</strain>
    </source>
</reference>
<evidence type="ECO:0000313" key="2">
    <source>
        <dbReference type="EMBL" id="KAJ8472836.1"/>
    </source>
</evidence>
<gene>
    <name evidence="2" type="ORF">ONZ51_g8247</name>
</gene>